<evidence type="ECO:0000313" key="2">
    <source>
        <dbReference type="Proteomes" id="UP000799753"/>
    </source>
</evidence>
<accession>A0A6A6RYQ0</accession>
<reference evidence="1" key="1">
    <citation type="journal article" date="2020" name="Stud. Mycol.">
        <title>101 Dothideomycetes genomes: a test case for predicting lifestyles and emergence of pathogens.</title>
        <authorList>
            <person name="Haridas S."/>
            <person name="Albert R."/>
            <person name="Binder M."/>
            <person name="Bloem J."/>
            <person name="Labutti K."/>
            <person name="Salamov A."/>
            <person name="Andreopoulos B."/>
            <person name="Baker S."/>
            <person name="Barry K."/>
            <person name="Bills G."/>
            <person name="Bluhm B."/>
            <person name="Cannon C."/>
            <person name="Castanera R."/>
            <person name="Culley D."/>
            <person name="Daum C."/>
            <person name="Ezra D."/>
            <person name="Gonzalez J."/>
            <person name="Henrissat B."/>
            <person name="Kuo A."/>
            <person name="Liang C."/>
            <person name="Lipzen A."/>
            <person name="Lutzoni F."/>
            <person name="Magnuson J."/>
            <person name="Mondo S."/>
            <person name="Nolan M."/>
            <person name="Ohm R."/>
            <person name="Pangilinan J."/>
            <person name="Park H.-J."/>
            <person name="Ramirez L."/>
            <person name="Alfaro M."/>
            <person name="Sun H."/>
            <person name="Tritt A."/>
            <person name="Yoshinaga Y."/>
            <person name="Zwiers L.-H."/>
            <person name="Turgeon B."/>
            <person name="Goodwin S."/>
            <person name="Spatafora J."/>
            <person name="Crous P."/>
            <person name="Grigoriev I."/>
        </authorList>
    </citation>
    <scope>NUCLEOTIDE SEQUENCE</scope>
    <source>
        <strain evidence="1">CBS 473.64</strain>
    </source>
</reference>
<evidence type="ECO:0000313" key="1">
    <source>
        <dbReference type="EMBL" id="KAF2640470.1"/>
    </source>
</evidence>
<dbReference type="AlphaFoldDB" id="A0A6A6RYQ0"/>
<proteinExistence type="predicted"/>
<keyword evidence="2" id="KW-1185">Reference proteome</keyword>
<name>A0A6A6RYQ0_9PLEO</name>
<dbReference type="EMBL" id="MU006784">
    <property type="protein sequence ID" value="KAF2640470.1"/>
    <property type="molecule type" value="Genomic_DNA"/>
</dbReference>
<dbReference type="OrthoDB" id="2306919at2759"/>
<dbReference type="Proteomes" id="UP000799753">
    <property type="component" value="Unassembled WGS sequence"/>
</dbReference>
<sequence>MSRPLPTLSSLINRLLPTTQLSRPLPPRAAHPSLTPQISSLQLHPSLEAALHILNADLPSAHFLVRHMQAPPAVEGMLLHAILHRCEGDFANARAWAGDVRDACEGWIPKHRGEKKLGDETVKKVRGGEGVEQSLMDFVYEGGADGFSKLIDDVEKFRNMSIKRKEREEEAIQKRIKKEFDCILEWCVKKFGDHSWLDATSAFVKDSEEIRKISNNMVSGQDGWRRF</sequence>
<protein>
    <submittedName>
        <fullName evidence="1">Uncharacterized protein</fullName>
    </submittedName>
</protein>
<gene>
    <name evidence="1" type="ORF">P280DRAFT_498425</name>
</gene>
<organism evidence="1 2">
    <name type="scientific">Massarina eburnea CBS 473.64</name>
    <dbReference type="NCBI Taxonomy" id="1395130"/>
    <lineage>
        <taxon>Eukaryota</taxon>
        <taxon>Fungi</taxon>
        <taxon>Dikarya</taxon>
        <taxon>Ascomycota</taxon>
        <taxon>Pezizomycotina</taxon>
        <taxon>Dothideomycetes</taxon>
        <taxon>Pleosporomycetidae</taxon>
        <taxon>Pleosporales</taxon>
        <taxon>Massarineae</taxon>
        <taxon>Massarinaceae</taxon>
        <taxon>Massarina</taxon>
    </lineage>
</organism>